<proteinExistence type="predicted"/>
<dbReference type="Proteomes" id="UP000237000">
    <property type="component" value="Unassembled WGS sequence"/>
</dbReference>
<sequence length="109" mass="12071">MTLSPPPPPSSSYTTLVFPCLWPLSHSKLRSRTSTKKKSLNLWRPLLVSASASASPSPCCSGPRALIFNCDGVILESEHLHRQAYNDAFAYFNVRYSNSPEPLNWGSEC</sequence>
<dbReference type="InterPro" id="IPR023214">
    <property type="entry name" value="HAD_sf"/>
</dbReference>
<organism evidence="1 2">
    <name type="scientific">Trema orientale</name>
    <name type="common">Charcoal tree</name>
    <name type="synonym">Celtis orientalis</name>
    <dbReference type="NCBI Taxonomy" id="63057"/>
    <lineage>
        <taxon>Eukaryota</taxon>
        <taxon>Viridiplantae</taxon>
        <taxon>Streptophyta</taxon>
        <taxon>Embryophyta</taxon>
        <taxon>Tracheophyta</taxon>
        <taxon>Spermatophyta</taxon>
        <taxon>Magnoliopsida</taxon>
        <taxon>eudicotyledons</taxon>
        <taxon>Gunneridae</taxon>
        <taxon>Pentapetalae</taxon>
        <taxon>rosids</taxon>
        <taxon>fabids</taxon>
        <taxon>Rosales</taxon>
        <taxon>Cannabaceae</taxon>
        <taxon>Trema</taxon>
    </lineage>
</organism>
<name>A0A2P5EZG3_TREOI</name>
<dbReference type="InterPro" id="IPR036412">
    <property type="entry name" value="HAD-like_sf"/>
</dbReference>
<dbReference type="InterPro" id="IPR023198">
    <property type="entry name" value="PGP-like_dom2"/>
</dbReference>
<accession>A0A2P5EZG3</accession>
<dbReference type="STRING" id="63057.A0A2P5EZG3"/>
<dbReference type="PANTHER" id="PTHR42896:SF4">
    <property type="entry name" value="OS08G0485900 PROTEIN"/>
    <property type="match status" value="1"/>
</dbReference>
<dbReference type="OrthoDB" id="40579at2759"/>
<reference evidence="2" key="1">
    <citation type="submission" date="2016-06" db="EMBL/GenBank/DDBJ databases">
        <title>Parallel loss of symbiosis genes in relatives of nitrogen-fixing non-legume Parasponia.</title>
        <authorList>
            <person name="Van Velzen R."/>
            <person name="Holmer R."/>
            <person name="Bu F."/>
            <person name="Rutten L."/>
            <person name="Van Zeijl A."/>
            <person name="Liu W."/>
            <person name="Santuari L."/>
            <person name="Cao Q."/>
            <person name="Sharma T."/>
            <person name="Shen D."/>
            <person name="Roswanjaya Y."/>
            <person name="Wardhani T."/>
            <person name="Kalhor M.S."/>
            <person name="Jansen J."/>
            <person name="Van den Hoogen J."/>
            <person name="Gungor B."/>
            <person name="Hartog M."/>
            <person name="Hontelez J."/>
            <person name="Verver J."/>
            <person name="Yang W.-C."/>
            <person name="Schijlen E."/>
            <person name="Repin R."/>
            <person name="Schilthuizen M."/>
            <person name="Schranz E."/>
            <person name="Heidstra R."/>
            <person name="Miyata K."/>
            <person name="Fedorova E."/>
            <person name="Kohlen W."/>
            <person name="Bisseling T."/>
            <person name="Smit S."/>
            <person name="Geurts R."/>
        </authorList>
    </citation>
    <scope>NUCLEOTIDE SEQUENCE [LARGE SCALE GENOMIC DNA]</scope>
    <source>
        <strain evidence="2">cv. RG33-2</strain>
    </source>
</reference>
<dbReference type="AlphaFoldDB" id="A0A2P5EZG3"/>
<protein>
    <submittedName>
        <fullName evidence="1">HAD-like domain containing protein</fullName>
    </submittedName>
</protein>
<keyword evidence="2" id="KW-1185">Reference proteome</keyword>
<gene>
    <name evidence="1" type="ORF">TorRG33x02_133290</name>
</gene>
<comment type="caution">
    <text evidence="1">The sequence shown here is derived from an EMBL/GenBank/DDBJ whole genome shotgun (WGS) entry which is preliminary data.</text>
</comment>
<dbReference type="EMBL" id="JXTC01000079">
    <property type="protein sequence ID" value="PON90923.1"/>
    <property type="molecule type" value="Genomic_DNA"/>
</dbReference>
<dbReference type="SUPFAM" id="SSF56784">
    <property type="entry name" value="HAD-like"/>
    <property type="match status" value="1"/>
</dbReference>
<evidence type="ECO:0000313" key="2">
    <source>
        <dbReference type="Proteomes" id="UP000237000"/>
    </source>
</evidence>
<dbReference type="Gene3D" id="3.40.50.1000">
    <property type="entry name" value="HAD superfamily/HAD-like"/>
    <property type="match status" value="1"/>
</dbReference>
<evidence type="ECO:0000313" key="1">
    <source>
        <dbReference type="EMBL" id="PON90923.1"/>
    </source>
</evidence>
<dbReference type="GO" id="GO:0016787">
    <property type="term" value="F:hydrolase activity"/>
    <property type="evidence" value="ECO:0007669"/>
    <property type="project" value="InterPro"/>
</dbReference>
<dbReference type="PANTHER" id="PTHR42896">
    <property type="entry name" value="XYLULOSE-1,5-BISPHOSPHATE (XUBP) PHOSPHATASE"/>
    <property type="match status" value="1"/>
</dbReference>
<dbReference type="InParanoid" id="A0A2P5EZG3"/>
<dbReference type="Gene3D" id="1.10.150.240">
    <property type="entry name" value="Putative phosphatase, domain 2"/>
    <property type="match status" value="1"/>
</dbReference>
<dbReference type="InterPro" id="IPR044999">
    <property type="entry name" value="CbbY-like"/>
</dbReference>